<dbReference type="EMBL" id="CP028811">
    <property type="protein sequence ID" value="AWA30835.1"/>
    <property type="molecule type" value="Genomic_DNA"/>
</dbReference>
<evidence type="ECO:0000256" key="1">
    <source>
        <dbReference type="SAM" id="SignalP"/>
    </source>
</evidence>
<feature type="signal peptide" evidence="1">
    <location>
        <begin position="1"/>
        <end position="20"/>
    </location>
</feature>
<name>A0A2S0RGV5_9FLAO</name>
<dbReference type="InterPro" id="IPR012338">
    <property type="entry name" value="Beta-lactam/transpept-like"/>
</dbReference>
<dbReference type="OrthoDB" id="9793489at2"/>
<accession>A0A2S0RGV5</accession>
<organism evidence="3 4">
    <name type="scientific">Flavobacterium magnum</name>
    <dbReference type="NCBI Taxonomy" id="2162713"/>
    <lineage>
        <taxon>Bacteria</taxon>
        <taxon>Pseudomonadati</taxon>
        <taxon>Bacteroidota</taxon>
        <taxon>Flavobacteriia</taxon>
        <taxon>Flavobacteriales</taxon>
        <taxon>Flavobacteriaceae</taxon>
        <taxon>Flavobacterium</taxon>
    </lineage>
</organism>
<dbReference type="SUPFAM" id="SSF56601">
    <property type="entry name" value="beta-lactamase/transpeptidase-like"/>
    <property type="match status" value="1"/>
</dbReference>
<dbReference type="RefSeq" id="WP_108372214.1">
    <property type="nucleotide sequence ID" value="NZ_CP028811.1"/>
</dbReference>
<protein>
    <submittedName>
        <fullName evidence="3">Penicillin-binding protein</fullName>
    </submittedName>
</protein>
<dbReference type="AlphaFoldDB" id="A0A2S0RGV5"/>
<keyword evidence="4" id="KW-1185">Reference proteome</keyword>
<dbReference type="PANTHER" id="PTHR46825:SF9">
    <property type="entry name" value="BETA-LACTAMASE-RELATED DOMAIN-CONTAINING PROTEIN"/>
    <property type="match status" value="1"/>
</dbReference>
<dbReference type="PROSITE" id="PS51257">
    <property type="entry name" value="PROKAR_LIPOPROTEIN"/>
    <property type="match status" value="1"/>
</dbReference>
<evidence type="ECO:0000313" key="4">
    <source>
        <dbReference type="Proteomes" id="UP000244193"/>
    </source>
</evidence>
<dbReference type="InterPro" id="IPR050491">
    <property type="entry name" value="AmpC-like"/>
</dbReference>
<dbReference type="Gene3D" id="3.40.710.10">
    <property type="entry name" value="DD-peptidase/beta-lactamase superfamily"/>
    <property type="match status" value="1"/>
</dbReference>
<evidence type="ECO:0000259" key="2">
    <source>
        <dbReference type="Pfam" id="PF00144"/>
    </source>
</evidence>
<sequence>MNWLRTRVLLSLLVSGLVLSSCKDKDPAANLADSYRKNNPFETQMPEITASYKASKKQKVEAFFNKNWGDRMNGSFLVAKNGQIIYENYQGYSSVEKKLGITATTPIHIASMTKVLTAAVVLRLIDAGKLDLGQDVSTVLSPFPYPNITIQDLLDHRSGLPNYAYFCDEKGVWDHSKTLTNQDVLNLMNEHHFPQQFPSGRRFAYCNTNYAMLALVIEKITGMAYPEAMKKLLFEPLKMSNTFVFDIKDKDNVSQTYKGNMRLRFDHLDGTYGDKNVYSTPRDLLKFDMATYSPQWLSPELSKKAYQGYSYEHKGTRNYGLGIRMYEWPTGQKLFYHNGWWHGNTSSYIKLKQDTVTIIAISNKYTKSTYQAWKLAPAFGDYPVKVDKADGEE</sequence>
<dbReference type="Proteomes" id="UP000244193">
    <property type="component" value="Chromosome"/>
</dbReference>
<keyword evidence="1" id="KW-0732">Signal</keyword>
<dbReference type="KEGG" id="fmg:HYN48_12515"/>
<feature type="chain" id="PRO_5015701236" evidence="1">
    <location>
        <begin position="21"/>
        <end position="393"/>
    </location>
</feature>
<feature type="domain" description="Beta-lactamase-related" evidence="2">
    <location>
        <begin position="73"/>
        <end position="365"/>
    </location>
</feature>
<dbReference type="PANTHER" id="PTHR46825">
    <property type="entry name" value="D-ALANYL-D-ALANINE-CARBOXYPEPTIDASE/ENDOPEPTIDASE AMPH"/>
    <property type="match status" value="1"/>
</dbReference>
<evidence type="ECO:0000313" key="3">
    <source>
        <dbReference type="EMBL" id="AWA30835.1"/>
    </source>
</evidence>
<dbReference type="InterPro" id="IPR001466">
    <property type="entry name" value="Beta-lactam-related"/>
</dbReference>
<gene>
    <name evidence="3" type="ORF">HYN48_12515</name>
</gene>
<dbReference type="Pfam" id="PF00144">
    <property type="entry name" value="Beta-lactamase"/>
    <property type="match status" value="1"/>
</dbReference>
<reference evidence="3 4" key="1">
    <citation type="submission" date="2018-04" db="EMBL/GenBank/DDBJ databases">
        <title>Genome sequencing of Flavobacterium sp. HYN0048.</title>
        <authorList>
            <person name="Yi H."/>
            <person name="Baek C."/>
        </authorList>
    </citation>
    <scope>NUCLEOTIDE SEQUENCE [LARGE SCALE GENOMIC DNA]</scope>
    <source>
        <strain evidence="3 4">HYN0048</strain>
    </source>
</reference>
<proteinExistence type="predicted"/>